<evidence type="ECO:0000313" key="2">
    <source>
        <dbReference type="EMBL" id="MCP2163047.1"/>
    </source>
</evidence>
<gene>
    <name evidence="2" type="ORF">LX12_004260</name>
</gene>
<comment type="caution">
    <text evidence="2">The sequence shown here is derived from an EMBL/GenBank/DDBJ whole genome shotgun (WGS) entry which is preliminary data.</text>
</comment>
<proteinExistence type="predicted"/>
<dbReference type="EMBL" id="JAMTCG010000011">
    <property type="protein sequence ID" value="MCP2163047.1"/>
    <property type="molecule type" value="Genomic_DNA"/>
</dbReference>
<sequence length="77" mass="8697">MSPPRERISLSVITADGGRATVIPDSHCPDCDSHTEWTRHDWGLFVDCHACGHRATHITEPLDDVDEPNRHDQETPR</sequence>
<protein>
    <recommendedName>
        <fullName evidence="4">Small CPxCG-related zinc finger protein</fullName>
    </recommendedName>
</protein>
<evidence type="ECO:0000256" key="1">
    <source>
        <dbReference type="SAM" id="MobiDB-lite"/>
    </source>
</evidence>
<accession>A0ABT1H8K7</accession>
<feature type="compositionally biased region" description="Basic and acidic residues" evidence="1">
    <location>
        <begin position="67"/>
        <end position="77"/>
    </location>
</feature>
<dbReference type="RefSeq" id="WP_253656619.1">
    <property type="nucleotide sequence ID" value="NZ_BAAAOE010000002.1"/>
</dbReference>
<dbReference type="Proteomes" id="UP001205740">
    <property type="component" value="Unassembled WGS sequence"/>
</dbReference>
<keyword evidence="3" id="KW-1185">Reference proteome</keyword>
<evidence type="ECO:0008006" key="4">
    <source>
        <dbReference type="Google" id="ProtNLM"/>
    </source>
</evidence>
<reference evidence="2 3" key="1">
    <citation type="submission" date="2022-06" db="EMBL/GenBank/DDBJ databases">
        <title>Genomic Encyclopedia of Archaeal and Bacterial Type Strains, Phase II (KMG-II): from individual species to whole genera.</title>
        <authorList>
            <person name="Goeker M."/>
        </authorList>
    </citation>
    <scope>NUCLEOTIDE SEQUENCE [LARGE SCALE GENOMIC DNA]</scope>
    <source>
        <strain evidence="2 3">DSM 45037</strain>
    </source>
</reference>
<name>A0ABT1H8K7_9NOCA</name>
<organism evidence="2 3">
    <name type="scientific">Williamsia serinedens</name>
    <dbReference type="NCBI Taxonomy" id="391736"/>
    <lineage>
        <taxon>Bacteria</taxon>
        <taxon>Bacillati</taxon>
        <taxon>Actinomycetota</taxon>
        <taxon>Actinomycetes</taxon>
        <taxon>Mycobacteriales</taxon>
        <taxon>Nocardiaceae</taxon>
        <taxon>Williamsia</taxon>
    </lineage>
</organism>
<evidence type="ECO:0000313" key="3">
    <source>
        <dbReference type="Proteomes" id="UP001205740"/>
    </source>
</evidence>
<feature type="region of interest" description="Disordered" evidence="1">
    <location>
        <begin position="58"/>
        <end position="77"/>
    </location>
</feature>